<sequence length="472" mass="54572">MGLLELPWDIQQVIFSKLDSRDRAALRQVCQRLCDTMDDPTFWKSQIVRLSSIRRFREPMWNLLLHRNIRHIEVRPSPDETLESHRHNMVWNDLEWEQLIENLPGLKSITTPLKCDKNKGLPSGMQELEHLETLTAHSILYADHSLFRDVSRLSSLKQLCIEILCVDVLVERTEALRHLAMLRDLEDLELTFRRYVLLNKQAFQYLLYHLPKLRRLALRRCCFRFPDISVIFSQPPPELVTEAASAPAVPEAAFIYGQAPEEGKPADERAIESAEPARVIRLNLEELDLSGTLQHILNDEAIAALDTLQIFRLQTHGIDDDLADFFRKCLGRWKVLRELDVRNADLPAEIFRHVPASLRIVHLNLTYTSDDFSVEALLILADRCGSRLQGLHLHGATPKHMEKLYYLPDWFPRLTHLSIEGDIGKISREVLCRLGELDYLHELDVRECKVQPGKDVWEILASLLGTKTRVSF</sequence>
<dbReference type="CDD" id="cd09917">
    <property type="entry name" value="F-box_SF"/>
    <property type="match status" value="1"/>
</dbReference>
<dbReference type="Gene3D" id="3.80.10.10">
    <property type="entry name" value="Ribonuclease Inhibitor"/>
    <property type="match status" value="2"/>
</dbReference>
<dbReference type="PANTHER" id="PTHR45752:SF187">
    <property type="entry name" value="LEUCINE-RICH REPEAT AND IQ DOMAIN-CONTAINING PROTEIN 4"/>
    <property type="match status" value="1"/>
</dbReference>
<proteinExistence type="predicted"/>
<dbReference type="EMBL" id="MTYJ01000007">
    <property type="protein sequence ID" value="OQV24241.1"/>
    <property type="molecule type" value="Genomic_DNA"/>
</dbReference>
<dbReference type="SMART" id="SM00256">
    <property type="entry name" value="FBOX"/>
    <property type="match status" value="1"/>
</dbReference>
<dbReference type="SUPFAM" id="SSF81383">
    <property type="entry name" value="F-box domain"/>
    <property type="match status" value="1"/>
</dbReference>
<dbReference type="OrthoDB" id="10046410at2759"/>
<evidence type="ECO:0000313" key="2">
    <source>
        <dbReference type="EMBL" id="OQV24241.1"/>
    </source>
</evidence>
<comment type="caution">
    <text evidence="2">The sequence shown here is derived from an EMBL/GenBank/DDBJ whole genome shotgun (WGS) entry which is preliminary data.</text>
</comment>
<dbReference type="Proteomes" id="UP000192578">
    <property type="component" value="Unassembled WGS sequence"/>
</dbReference>
<feature type="domain" description="F-box" evidence="1">
    <location>
        <begin position="1"/>
        <end position="46"/>
    </location>
</feature>
<dbReference type="InterPro" id="IPR032675">
    <property type="entry name" value="LRR_dom_sf"/>
</dbReference>
<gene>
    <name evidence="2" type="ORF">BV898_01783</name>
</gene>
<dbReference type="PROSITE" id="PS50181">
    <property type="entry name" value="FBOX"/>
    <property type="match status" value="1"/>
</dbReference>
<dbReference type="InterPro" id="IPR050715">
    <property type="entry name" value="LRR-SigEffector_domain"/>
</dbReference>
<dbReference type="PANTHER" id="PTHR45752">
    <property type="entry name" value="LEUCINE-RICH REPEAT-CONTAINING"/>
    <property type="match status" value="1"/>
</dbReference>
<dbReference type="Gene3D" id="1.20.1280.50">
    <property type="match status" value="1"/>
</dbReference>
<evidence type="ECO:0000259" key="1">
    <source>
        <dbReference type="PROSITE" id="PS50181"/>
    </source>
</evidence>
<protein>
    <recommendedName>
        <fullName evidence="1">F-box domain-containing protein</fullName>
    </recommendedName>
</protein>
<keyword evidence="3" id="KW-1185">Reference proteome</keyword>
<organism evidence="2 3">
    <name type="scientific">Hypsibius exemplaris</name>
    <name type="common">Freshwater tardigrade</name>
    <dbReference type="NCBI Taxonomy" id="2072580"/>
    <lineage>
        <taxon>Eukaryota</taxon>
        <taxon>Metazoa</taxon>
        <taxon>Ecdysozoa</taxon>
        <taxon>Tardigrada</taxon>
        <taxon>Eutardigrada</taxon>
        <taxon>Parachela</taxon>
        <taxon>Hypsibioidea</taxon>
        <taxon>Hypsibiidae</taxon>
        <taxon>Hypsibius</taxon>
    </lineage>
</organism>
<dbReference type="SUPFAM" id="SSF52047">
    <property type="entry name" value="RNI-like"/>
    <property type="match status" value="1"/>
</dbReference>
<dbReference type="InterPro" id="IPR001810">
    <property type="entry name" value="F-box_dom"/>
</dbReference>
<name>A0A1W0XAE3_HYPEX</name>
<reference evidence="3" key="1">
    <citation type="submission" date="2017-01" db="EMBL/GenBank/DDBJ databases">
        <title>Comparative genomics of anhydrobiosis in the tardigrade Hypsibius dujardini.</title>
        <authorList>
            <person name="Yoshida Y."/>
            <person name="Koutsovoulos G."/>
            <person name="Laetsch D."/>
            <person name="Stevens L."/>
            <person name="Kumar S."/>
            <person name="Horikawa D."/>
            <person name="Ishino K."/>
            <person name="Komine S."/>
            <person name="Tomita M."/>
            <person name="Blaxter M."/>
            <person name="Arakawa K."/>
        </authorList>
    </citation>
    <scope>NUCLEOTIDE SEQUENCE [LARGE SCALE GENOMIC DNA]</scope>
    <source>
        <strain evidence="3">Z151</strain>
    </source>
</reference>
<dbReference type="AlphaFoldDB" id="A0A1W0XAE3"/>
<accession>A0A1W0XAE3</accession>
<dbReference type="Pfam" id="PF00646">
    <property type="entry name" value="F-box"/>
    <property type="match status" value="1"/>
</dbReference>
<dbReference type="InterPro" id="IPR036047">
    <property type="entry name" value="F-box-like_dom_sf"/>
</dbReference>
<evidence type="ECO:0000313" key="3">
    <source>
        <dbReference type="Proteomes" id="UP000192578"/>
    </source>
</evidence>